<comment type="similarity">
    <text evidence="3">Belongs to the pectinesterase family.</text>
</comment>
<dbReference type="PANTHER" id="PTHR31321:SF95">
    <property type="entry name" value="PECTINESTERASE CATALYTIC DOMAIN-CONTAINING PROTEIN"/>
    <property type="match status" value="1"/>
</dbReference>
<evidence type="ECO:0000259" key="11">
    <source>
        <dbReference type="Pfam" id="PF01095"/>
    </source>
</evidence>
<evidence type="ECO:0000256" key="5">
    <source>
        <dbReference type="ARBA" id="ARBA00022512"/>
    </source>
</evidence>
<reference evidence="12" key="1">
    <citation type="journal article" date="2019" name="Database">
        <title>The radish genome database (RadishGD): an integrated information resource for radish genomics.</title>
        <authorList>
            <person name="Yu H.J."/>
            <person name="Baek S."/>
            <person name="Lee Y.J."/>
            <person name="Cho A."/>
            <person name="Mun J.H."/>
        </authorList>
    </citation>
    <scope>NUCLEOTIDE SEQUENCE [LARGE SCALE GENOMIC DNA]</scope>
    <source>
        <strain evidence="12">cv. WK10039</strain>
    </source>
</reference>
<evidence type="ECO:0000313" key="13">
    <source>
        <dbReference type="RefSeq" id="XP_018466367.2"/>
    </source>
</evidence>
<keyword evidence="5" id="KW-0134">Cell wall</keyword>
<feature type="domain" description="Pectinesterase catalytic" evidence="11">
    <location>
        <begin position="82"/>
        <end position="375"/>
    </location>
</feature>
<dbReference type="KEGG" id="rsz:108837853"/>
<dbReference type="InterPro" id="IPR000070">
    <property type="entry name" value="Pectinesterase_cat"/>
</dbReference>
<keyword evidence="6" id="KW-0964">Secreted</keyword>
<dbReference type="GO" id="GO:0030599">
    <property type="term" value="F:pectinesterase activity"/>
    <property type="evidence" value="ECO:0007669"/>
    <property type="project" value="UniProtKB-EC"/>
</dbReference>
<evidence type="ECO:0000313" key="12">
    <source>
        <dbReference type="Proteomes" id="UP000504610"/>
    </source>
</evidence>
<evidence type="ECO:0000256" key="3">
    <source>
        <dbReference type="ARBA" id="ARBA00008891"/>
    </source>
</evidence>
<evidence type="ECO:0000256" key="8">
    <source>
        <dbReference type="ARBA" id="ARBA00022801"/>
    </source>
</evidence>
<evidence type="ECO:0000256" key="2">
    <source>
        <dbReference type="ARBA" id="ARBA00005184"/>
    </source>
</evidence>
<dbReference type="EC" id="3.1.1.11" evidence="4"/>
<accession>A0A6J0M213</accession>
<keyword evidence="7 10" id="KW-0732">Signal</keyword>
<dbReference type="GO" id="GO:0045490">
    <property type="term" value="P:pectin catabolic process"/>
    <property type="evidence" value="ECO:0007669"/>
    <property type="project" value="UniProtKB-UniPathway"/>
</dbReference>
<dbReference type="GO" id="GO:0042545">
    <property type="term" value="P:cell wall modification"/>
    <property type="evidence" value="ECO:0007669"/>
    <property type="project" value="InterPro"/>
</dbReference>
<dbReference type="OrthoDB" id="2019149at2759"/>
<feature type="signal peptide" evidence="10">
    <location>
        <begin position="1"/>
        <end position="22"/>
    </location>
</feature>
<proteinExistence type="inferred from homology"/>
<dbReference type="Gene3D" id="2.160.20.10">
    <property type="entry name" value="Single-stranded right-handed beta-helix, Pectin lyase-like"/>
    <property type="match status" value="1"/>
</dbReference>
<keyword evidence="8" id="KW-0378">Hydrolase</keyword>
<evidence type="ECO:0000256" key="1">
    <source>
        <dbReference type="ARBA" id="ARBA00004191"/>
    </source>
</evidence>
<keyword evidence="9" id="KW-0063">Aspartyl esterase</keyword>
<dbReference type="RefSeq" id="XP_018466367.2">
    <property type="nucleotide sequence ID" value="XM_018610865.2"/>
</dbReference>
<evidence type="ECO:0000256" key="6">
    <source>
        <dbReference type="ARBA" id="ARBA00022525"/>
    </source>
</evidence>
<evidence type="ECO:0000256" key="10">
    <source>
        <dbReference type="SAM" id="SignalP"/>
    </source>
</evidence>
<dbReference type="Pfam" id="PF01095">
    <property type="entry name" value="Pectinesterase"/>
    <property type="match status" value="1"/>
</dbReference>
<dbReference type="PANTHER" id="PTHR31321">
    <property type="entry name" value="ACYL-COA THIOESTER HYDROLASE YBHC-RELATED"/>
    <property type="match status" value="1"/>
</dbReference>
<evidence type="ECO:0000256" key="4">
    <source>
        <dbReference type="ARBA" id="ARBA00013229"/>
    </source>
</evidence>
<dbReference type="UniPathway" id="UPA00545">
    <property type="reaction ID" value="UER00823"/>
</dbReference>
<gene>
    <name evidence="13" type="primary">LOC108837853</name>
</gene>
<sequence length="392" mass="43428">MKAKAFIPSVSFLCFWVLLGLGTSGLLQSDDADNELGRYISWEDLSVAKDFRRERNLKHDNGVGQEYLAPAPSNDEDGSRVIVVEKNGRGDSVTVQGAVDMVPEGNSQRVKIFIQPGIYREKVIVPSTKPYISFIGHQSYVGKTVITWSDKASDRYTNGSEIGTFRTATVRVDSDFFCATAITIKNTVVAEPGEIGKQAAALRITGDKSMLYKVRVLGSQDTLNDESGSHYFLKCYIEGNVDFIFGNATSLYRDCYIRSTAEGIGSIAAHHRDAESENSGFSFVNCYIGGTGKVYLARAWGTHSRVVYSNCYMADVIKPSGWDDWEDKARDSEVLFGEYNCTGKGADRTGRVPWSKSLTQDDAKPFLGMKFISGDKWLRLKTSDNKNSQWSI</sequence>
<feature type="chain" id="PRO_5040791100" description="pectinesterase" evidence="10">
    <location>
        <begin position="23"/>
        <end position="392"/>
    </location>
</feature>
<dbReference type="FunFam" id="2.160.20.10:FF:000008">
    <property type="entry name" value="Pectinesterase"/>
    <property type="match status" value="1"/>
</dbReference>
<dbReference type="SUPFAM" id="SSF51126">
    <property type="entry name" value="Pectin lyase-like"/>
    <property type="match status" value="1"/>
</dbReference>
<dbReference type="AlphaFoldDB" id="A0A6J0M213"/>
<evidence type="ECO:0000256" key="7">
    <source>
        <dbReference type="ARBA" id="ARBA00022729"/>
    </source>
</evidence>
<organism evidence="12 13">
    <name type="scientific">Raphanus sativus</name>
    <name type="common">Radish</name>
    <name type="synonym">Raphanus raphanistrum var. sativus</name>
    <dbReference type="NCBI Taxonomy" id="3726"/>
    <lineage>
        <taxon>Eukaryota</taxon>
        <taxon>Viridiplantae</taxon>
        <taxon>Streptophyta</taxon>
        <taxon>Embryophyta</taxon>
        <taxon>Tracheophyta</taxon>
        <taxon>Spermatophyta</taxon>
        <taxon>Magnoliopsida</taxon>
        <taxon>eudicotyledons</taxon>
        <taxon>Gunneridae</taxon>
        <taxon>Pentapetalae</taxon>
        <taxon>rosids</taxon>
        <taxon>malvids</taxon>
        <taxon>Brassicales</taxon>
        <taxon>Brassicaceae</taxon>
        <taxon>Brassiceae</taxon>
        <taxon>Raphanus</taxon>
    </lineage>
</organism>
<comment type="pathway">
    <text evidence="2">Glycan metabolism; pectin degradation; 2-dehydro-3-deoxy-D-gluconate from pectin: step 1/5.</text>
</comment>
<name>A0A6J0M213_RAPSA</name>
<keyword evidence="12" id="KW-1185">Reference proteome</keyword>
<comment type="subcellular location">
    <subcellularLocation>
        <location evidence="1">Secreted</location>
        <location evidence="1">Cell wall</location>
    </subcellularLocation>
</comment>
<reference evidence="13" key="2">
    <citation type="submission" date="2025-08" db="UniProtKB">
        <authorList>
            <consortium name="RefSeq"/>
        </authorList>
    </citation>
    <scope>IDENTIFICATION</scope>
    <source>
        <tissue evidence="13">Leaf</tissue>
    </source>
</reference>
<protein>
    <recommendedName>
        <fullName evidence="4">pectinesterase</fullName>
        <ecNumber evidence="4">3.1.1.11</ecNumber>
    </recommendedName>
</protein>
<dbReference type="InterPro" id="IPR011050">
    <property type="entry name" value="Pectin_lyase_fold/virulence"/>
</dbReference>
<dbReference type="Proteomes" id="UP000504610">
    <property type="component" value="Chromosome 2"/>
</dbReference>
<dbReference type="GeneID" id="108837853"/>
<dbReference type="InterPro" id="IPR012334">
    <property type="entry name" value="Pectin_lyas_fold"/>
</dbReference>
<evidence type="ECO:0000256" key="9">
    <source>
        <dbReference type="ARBA" id="ARBA00023085"/>
    </source>
</evidence>